<feature type="transmembrane region" description="Helical" evidence="6">
    <location>
        <begin position="70"/>
        <end position="97"/>
    </location>
</feature>
<organism evidence="7 8">
    <name type="scientific">Haplochromis burtoni</name>
    <name type="common">Burton's mouthbrooder</name>
    <name type="synonym">Chromis burtoni</name>
    <dbReference type="NCBI Taxonomy" id="8153"/>
    <lineage>
        <taxon>Eukaryota</taxon>
        <taxon>Metazoa</taxon>
        <taxon>Chordata</taxon>
        <taxon>Craniata</taxon>
        <taxon>Vertebrata</taxon>
        <taxon>Euteleostomi</taxon>
        <taxon>Actinopterygii</taxon>
        <taxon>Neopterygii</taxon>
        <taxon>Teleostei</taxon>
        <taxon>Neoteleostei</taxon>
        <taxon>Acanthomorphata</taxon>
        <taxon>Ovalentaria</taxon>
        <taxon>Cichlomorphae</taxon>
        <taxon>Cichliformes</taxon>
        <taxon>Cichlidae</taxon>
        <taxon>African cichlids</taxon>
        <taxon>Pseudocrenilabrinae</taxon>
        <taxon>Haplochromini</taxon>
        <taxon>Haplochromis</taxon>
    </lineage>
</organism>
<keyword evidence="3 6" id="KW-0812">Transmembrane</keyword>
<dbReference type="Ensembl" id="ENSHBUT00000016341.1">
    <property type="protein sequence ID" value="ENSHBUP00000009663.1"/>
    <property type="gene ID" value="ENSHBUG00000011201.1"/>
</dbReference>
<evidence type="ECO:0000256" key="5">
    <source>
        <dbReference type="ARBA" id="ARBA00023136"/>
    </source>
</evidence>
<evidence type="ECO:0000256" key="2">
    <source>
        <dbReference type="ARBA" id="ARBA00007262"/>
    </source>
</evidence>
<dbReference type="PANTHER" id="PTHR16932">
    <property type="entry name" value="INTERFERON ALPHA-INDUCIBLE PROTEIN 27"/>
    <property type="match status" value="1"/>
</dbReference>
<dbReference type="GeneTree" id="ENSGT00940000172724"/>
<keyword evidence="4 6" id="KW-1133">Transmembrane helix</keyword>
<comment type="subcellular location">
    <subcellularLocation>
        <location evidence="1">Membrane</location>
        <topology evidence="1">Multi-pass membrane protein</topology>
    </subcellularLocation>
</comment>
<feature type="transmembrane region" description="Helical" evidence="6">
    <location>
        <begin position="6"/>
        <end position="30"/>
    </location>
</feature>
<keyword evidence="8" id="KW-1185">Reference proteome</keyword>
<dbReference type="GO" id="GO:0031966">
    <property type="term" value="C:mitochondrial membrane"/>
    <property type="evidence" value="ECO:0007669"/>
    <property type="project" value="TreeGrafter"/>
</dbReference>
<feature type="transmembrane region" description="Helical" evidence="6">
    <location>
        <begin position="42"/>
        <end position="64"/>
    </location>
</feature>
<protein>
    <submittedName>
        <fullName evidence="7">Uncharacterized protein</fullName>
    </submittedName>
</protein>
<dbReference type="OMA" id="MEEICYK"/>
<dbReference type="InterPro" id="IPR009311">
    <property type="entry name" value="IFI6/IFI27-like"/>
</dbReference>
<dbReference type="PANTHER" id="PTHR16932:SF37">
    <property type="entry name" value="ISG12-1 PROTEIN-RELATED"/>
    <property type="match status" value="1"/>
</dbReference>
<dbReference type="Gene3D" id="6.10.110.10">
    <property type="match status" value="1"/>
</dbReference>
<dbReference type="STRING" id="8153.ENSHBUP00000009663"/>
<evidence type="ECO:0000313" key="8">
    <source>
        <dbReference type="Proteomes" id="UP000264840"/>
    </source>
</evidence>
<dbReference type="Pfam" id="PF06140">
    <property type="entry name" value="Ifi-6-16"/>
    <property type="match status" value="1"/>
</dbReference>
<comment type="similarity">
    <text evidence="2">Belongs to the IFI6/IFI27 family.</text>
</comment>
<evidence type="ECO:0000313" key="7">
    <source>
        <dbReference type="Ensembl" id="ENSHBUP00000009663.1"/>
    </source>
</evidence>
<sequence>MFFGVFLGAGGTVILTPAILASLGFTSAGIAAGSIAAKLMSYLAIASGGGVVAGGLIATLQSWGAAGLSWAATALFGSFGGAAAWVLSTVCNVTVVYED</sequence>
<reference evidence="7" key="1">
    <citation type="submission" date="2025-08" db="UniProtKB">
        <authorList>
            <consortium name="Ensembl"/>
        </authorList>
    </citation>
    <scope>IDENTIFICATION</scope>
</reference>
<reference evidence="7" key="2">
    <citation type="submission" date="2025-09" db="UniProtKB">
        <authorList>
            <consortium name="Ensembl"/>
        </authorList>
    </citation>
    <scope>IDENTIFICATION</scope>
</reference>
<proteinExistence type="inferred from homology"/>
<dbReference type="AlphaFoldDB" id="A0A3Q2VN87"/>
<dbReference type="Proteomes" id="UP000264840">
    <property type="component" value="Unplaced"/>
</dbReference>
<accession>A0A3Q2VN87</accession>
<evidence type="ECO:0000256" key="6">
    <source>
        <dbReference type="SAM" id="Phobius"/>
    </source>
</evidence>
<evidence type="ECO:0000256" key="4">
    <source>
        <dbReference type="ARBA" id="ARBA00022989"/>
    </source>
</evidence>
<name>A0A3Q2VN87_HAPBU</name>
<dbReference type="GO" id="GO:0097193">
    <property type="term" value="P:intrinsic apoptotic signaling pathway"/>
    <property type="evidence" value="ECO:0007669"/>
    <property type="project" value="TreeGrafter"/>
</dbReference>
<evidence type="ECO:0000256" key="3">
    <source>
        <dbReference type="ARBA" id="ARBA00022692"/>
    </source>
</evidence>
<dbReference type="GO" id="GO:0001836">
    <property type="term" value="P:release of cytochrome c from mitochondria"/>
    <property type="evidence" value="ECO:0007669"/>
    <property type="project" value="TreeGrafter"/>
</dbReference>
<evidence type="ECO:0000256" key="1">
    <source>
        <dbReference type="ARBA" id="ARBA00004141"/>
    </source>
</evidence>
<dbReference type="InterPro" id="IPR038213">
    <property type="entry name" value="IFI6/IFI27-like_sf"/>
</dbReference>
<keyword evidence="5 6" id="KW-0472">Membrane</keyword>